<feature type="signal peptide" evidence="1">
    <location>
        <begin position="1"/>
        <end position="20"/>
    </location>
</feature>
<dbReference type="InterPro" id="IPR012334">
    <property type="entry name" value="Pectin_lyas_fold"/>
</dbReference>
<dbReference type="AlphaFoldDB" id="A0A7X1E7F8"/>
<dbReference type="PANTHER" id="PTHR36453:SF1">
    <property type="entry name" value="RIGHT HANDED BETA HELIX DOMAIN-CONTAINING PROTEIN"/>
    <property type="match status" value="1"/>
</dbReference>
<dbReference type="Gene3D" id="2.160.20.10">
    <property type="entry name" value="Single-stranded right-handed beta-helix, Pectin lyase-like"/>
    <property type="match status" value="2"/>
</dbReference>
<organism evidence="3 4">
    <name type="scientific">Pelagicoccus albus</name>
    <dbReference type="NCBI Taxonomy" id="415222"/>
    <lineage>
        <taxon>Bacteria</taxon>
        <taxon>Pseudomonadati</taxon>
        <taxon>Verrucomicrobiota</taxon>
        <taxon>Opitutia</taxon>
        <taxon>Puniceicoccales</taxon>
        <taxon>Pelagicoccaceae</taxon>
        <taxon>Pelagicoccus</taxon>
    </lineage>
</organism>
<dbReference type="RefSeq" id="WP_185659125.1">
    <property type="nucleotide sequence ID" value="NZ_CAWPOO010000006.1"/>
</dbReference>
<evidence type="ECO:0000313" key="4">
    <source>
        <dbReference type="Proteomes" id="UP000526501"/>
    </source>
</evidence>
<dbReference type="InterPro" id="IPR011050">
    <property type="entry name" value="Pectin_lyase_fold/virulence"/>
</dbReference>
<protein>
    <submittedName>
        <fullName evidence="3">Right-handed parallel beta-helix repeat-containing protein</fullName>
    </submittedName>
</protein>
<gene>
    <name evidence="3" type="ORF">H5P27_04200</name>
</gene>
<evidence type="ECO:0000259" key="2">
    <source>
        <dbReference type="Pfam" id="PF21231"/>
    </source>
</evidence>
<proteinExistence type="predicted"/>
<keyword evidence="4" id="KW-1185">Reference proteome</keyword>
<name>A0A7X1E7F8_9BACT</name>
<dbReference type="InterPro" id="IPR006626">
    <property type="entry name" value="PbH1"/>
</dbReference>
<comment type="caution">
    <text evidence="3">The sequence shown here is derived from an EMBL/GenBank/DDBJ whole genome shotgun (WGS) entry which is preliminary data.</text>
</comment>
<feature type="domain" description="GH141-like insertion" evidence="2">
    <location>
        <begin position="134"/>
        <end position="297"/>
    </location>
</feature>
<dbReference type="Pfam" id="PF21231">
    <property type="entry name" value="GH141_M"/>
    <property type="match status" value="1"/>
</dbReference>
<dbReference type="SMART" id="SM00710">
    <property type="entry name" value="PbH1"/>
    <property type="match status" value="6"/>
</dbReference>
<reference evidence="3 4" key="1">
    <citation type="submission" date="2020-07" db="EMBL/GenBank/DDBJ databases">
        <authorList>
            <person name="Feng X."/>
        </authorList>
    </citation>
    <scope>NUCLEOTIDE SEQUENCE [LARGE SCALE GENOMIC DNA]</scope>
    <source>
        <strain evidence="3 4">JCM23202</strain>
    </source>
</reference>
<accession>A0A7X1E7F8</accession>
<dbReference type="EMBL" id="JACHVC010000006">
    <property type="protein sequence ID" value="MBC2605239.1"/>
    <property type="molecule type" value="Genomic_DNA"/>
</dbReference>
<sequence length="634" mass="70458">MFKKAVLVLCGLGAVSVAAAAPRQIWVSPEGTEAGDGSMEAPYLRIAAAQRQARELRRLNDESIAEGIEILLTDGKYELIEPLLIRTEDSGTAVSPTTFKAAPDATPVLSGGVAVEGWSPAEGSIEGLNPAAKGKLWVAKTPRKNANRFSFRQLWVEGERAVRAKEVDDNDLPRILDWDKENRVGWIELPEFGDFSDPLGMEFVIHQMWAIAILRVKTFEAFPEEGRARISFYEPESRVQFEHPWPPVVLANKGKPGFYSADNGSSAYYLANRMEFLDEPGEWYLDEEKGLVYYWPKEGQDMATVEVIAPAMETLVEVQGSLDAPVEHVQFYGIHFEHTTWMRPSIAGHVPLQAGFYMYDAYKLKVPGTPDKAGLENQAWIGRQSAAVTVYGGNDIAFRNCIFQRIAASGLDYTFGSQRAVVEGNVFRDIGGNGIVIGGFQDGGIETHVPYDPSDEREICSDARIVNNLVTDVANEDWGCVGIAAGYVRGIEIAHNEISEVAYTGISMGWGWTKSVNCMRDNLIHANHIHHYAKHMYDVGGIYTLSPQPKSVISENSVHTLYKPAYVHDPNHWNYLYLDEGSSYIYVRDNWCPEQKFSTNANGPGNTWENNGPQVSQEIKDAAGLELEFQHLLN</sequence>
<dbReference type="SUPFAM" id="SSF51126">
    <property type="entry name" value="Pectin lyase-like"/>
    <property type="match status" value="1"/>
</dbReference>
<dbReference type="Proteomes" id="UP000526501">
    <property type="component" value="Unassembled WGS sequence"/>
</dbReference>
<dbReference type="PANTHER" id="PTHR36453">
    <property type="entry name" value="SECRETED PROTEIN-RELATED"/>
    <property type="match status" value="1"/>
</dbReference>
<evidence type="ECO:0000313" key="3">
    <source>
        <dbReference type="EMBL" id="MBC2605239.1"/>
    </source>
</evidence>
<evidence type="ECO:0000256" key="1">
    <source>
        <dbReference type="SAM" id="SignalP"/>
    </source>
</evidence>
<dbReference type="InterPro" id="IPR048482">
    <property type="entry name" value="GH141_ins"/>
</dbReference>
<keyword evidence="1" id="KW-0732">Signal</keyword>
<feature type="chain" id="PRO_5030793254" evidence="1">
    <location>
        <begin position="21"/>
        <end position="634"/>
    </location>
</feature>